<keyword evidence="7" id="KW-0808">Transferase</keyword>
<comment type="similarity">
    <text evidence="5">Belongs to the ubiquitin conjugation factor E4 family.</text>
</comment>
<keyword evidence="9" id="KW-0413">Isomerase</keyword>
<dbReference type="GO" id="GO:0036503">
    <property type="term" value="P:ERAD pathway"/>
    <property type="evidence" value="ECO:0007669"/>
    <property type="project" value="InterPro"/>
</dbReference>
<gene>
    <name evidence="13" type="primary">ufd2</name>
    <name evidence="13" type="ORF">CFIMG_000092RA</name>
</gene>
<feature type="compositionally biased region" description="Basic and acidic residues" evidence="11">
    <location>
        <begin position="25"/>
        <end position="34"/>
    </location>
</feature>
<dbReference type="GO" id="GO:0034450">
    <property type="term" value="F:ubiquitin-ubiquitin ligase activity"/>
    <property type="evidence" value="ECO:0007669"/>
    <property type="project" value="InterPro"/>
</dbReference>
<feature type="compositionally biased region" description="Polar residues" evidence="11">
    <location>
        <begin position="1"/>
        <end position="23"/>
    </location>
</feature>
<dbReference type="EMBL" id="APWK03000014">
    <property type="protein sequence ID" value="PHH55164.1"/>
    <property type="molecule type" value="Genomic_DNA"/>
</dbReference>
<dbReference type="PANTHER" id="PTHR13931">
    <property type="entry name" value="UBIQUITINATION FACTOR E4"/>
    <property type="match status" value="1"/>
</dbReference>
<evidence type="ECO:0000256" key="7">
    <source>
        <dbReference type="ARBA" id="ARBA00022679"/>
    </source>
</evidence>
<comment type="subcellular location">
    <subcellularLocation>
        <location evidence="3">Cytoplasm</location>
    </subcellularLocation>
    <subcellularLocation>
        <location evidence="2">Nucleus</location>
    </subcellularLocation>
</comment>
<feature type="region of interest" description="Disordered" evidence="11">
    <location>
        <begin position="1"/>
        <end position="126"/>
    </location>
</feature>
<dbReference type="SMART" id="SM00504">
    <property type="entry name" value="Ubox"/>
    <property type="match status" value="1"/>
</dbReference>
<proteinExistence type="inferred from homology"/>
<dbReference type="Proteomes" id="UP000222788">
    <property type="component" value="Unassembled WGS sequence"/>
</dbReference>
<evidence type="ECO:0000313" key="13">
    <source>
        <dbReference type="EMBL" id="PHH55164.1"/>
    </source>
</evidence>
<dbReference type="FunFam" id="3.30.40.10:FF:000055">
    <property type="entry name" value="Ubiquitin conjugation factor e4 a"/>
    <property type="match status" value="1"/>
</dbReference>
<protein>
    <submittedName>
        <fullName evidence="13">Ubiquitin conjugation factor E4</fullName>
    </submittedName>
</protein>
<sequence length="1114" mass="125573">MDPNSNPFEGSADPGTSQPNQTPDAPDRETMEKIRLRRLAKLGTTTKATDPSESHSGSNPPSTSAEPTKPSRSQLVSPSASSSILKAAAENKTAKPVTGRLGTKRHREDHGIDSSSSEKPIAPPTRKAMPVQLESLQDYTDRILQTILQATVDPENHTLKSNKNVQLTFLPNLSAELASENQPLKLNTGILDSAILEATSIFPQSKPLLHYLLPAWSRAQTLRRTPTRDMTSEKTEVLEEAKRMCISNCMFALAMPMLFGRDSDEDDKLPAQYLAQSLILHPTDSCGIDDEFLKEAIGRFDEVEGLNDVFAEALHILSLQVAGMTMESDYRGHLNALLLYSKFPDLLRIVAEHPAFLGAENGPDIQTNTILGPFFNLSPLRTASVKVFFPSPRTMDKAAIARSQDSMRMTLQALQIDLLGVINAFVRVDSKTRGKTLDWFALVVNKNHKRRAMQYKPEEVSSDSLMVNATRILDFLCEPFMDTSFNKMDKINADYFRQNPRVAISDETKINADEATSNEYYAQTIPGSSHFISEVFFLALAAHHYGIESVSTKLRNMDREIKYFEKNLAKMEAERPKFANNPAQRAHFESVIARHREFIDIMTGKKHSIEGIMMDQKMQETSLRFMRYVAVWLLRVGSQSDYIPGRTITLPLPQSENRAFSCLPEYALQNVVDNFKFVYRYVPQILSFSTGPELMVLCITFLQCSELIKNPYLKSSLVTLLFSGTWPISQYQGGVMTDLLASSDFANKHLLHALIKFYIECENTGVSSQFYDKFNIRYEIFQVIKTVWSRNEVYSKQLKHESKVNREFFVQFVNLLLNDTTYVLDEAMGKFPRIRALEKELASDAPNTLSQEDRQKKDDELQQLASSATSYMQLANETLEMMKLFTSALKDAFIMPEIVHRLASMMNYNLETLAGPKGGQLKVTNPEKYHFRPIQLLSDFIDIYINLGSSPDFIEAVAADGRSYKPLIFDRAYTILSNKSMKDPTELKLFAQIKDRFFEAKAEADQAELDLGDIPAEFEDPILGDLMKDPVLLPSQNIVDRSTIVQHLLSDAKDPFTRQPMTIDDVIPDSDLKDRISKWKEEKLAAAKQRLKDMAALEVADELAPGPDAMDTTE</sequence>
<evidence type="ECO:0000256" key="10">
    <source>
        <dbReference type="ARBA" id="ARBA00023242"/>
    </source>
</evidence>
<keyword evidence="6" id="KW-0963">Cytoplasm</keyword>
<keyword evidence="8" id="KW-0833">Ubl conjugation pathway</keyword>
<dbReference type="InterPro" id="IPR045132">
    <property type="entry name" value="UBE4"/>
</dbReference>
<dbReference type="GO" id="GO:0005634">
    <property type="term" value="C:nucleus"/>
    <property type="evidence" value="ECO:0007669"/>
    <property type="project" value="UniProtKB-SubCell"/>
</dbReference>
<evidence type="ECO:0000256" key="4">
    <source>
        <dbReference type="ARBA" id="ARBA00004906"/>
    </source>
</evidence>
<accession>A0A2C5XG84</accession>
<keyword evidence="10" id="KW-0539">Nucleus</keyword>
<name>A0A2C5XG84_9PEZI</name>
<evidence type="ECO:0000256" key="11">
    <source>
        <dbReference type="SAM" id="MobiDB-lite"/>
    </source>
</evidence>
<dbReference type="GO" id="GO:0006511">
    <property type="term" value="P:ubiquitin-dependent protein catabolic process"/>
    <property type="evidence" value="ECO:0007669"/>
    <property type="project" value="InterPro"/>
</dbReference>
<keyword evidence="9" id="KW-0697">Rotamase</keyword>
<evidence type="ECO:0000256" key="5">
    <source>
        <dbReference type="ARBA" id="ARBA00007434"/>
    </source>
</evidence>
<dbReference type="GO" id="GO:0003755">
    <property type="term" value="F:peptidyl-prolyl cis-trans isomerase activity"/>
    <property type="evidence" value="ECO:0007669"/>
    <property type="project" value="UniProtKB-KW"/>
</dbReference>
<comment type="pathway">
    <text evidence="4">Protein modification; protein ubiquitination.</text>
</comment>
<dbReference type="AlphaFoldDB" id="A0A2C5XG84"/>
<dbReference type="OrthoDB" id="20295at2759"/>
<evidence type="ECO:0000256" key="3">
    <source>
        <dbReference type="ARBA" id="ARBA00004496"/>
    </source>
</evidence>
<dbReference type="Pfam" id="PF04564">
    <property type="entry name" value="U-box"/>
    <property type="match status" value="1"/>
</dbReference>
<organism evidence="13 14">
    <name type="scientific">Ceratocystis fimbriata CBS 114723</name>
    <dbReference type="NCBI Taxonomy" id="1035309"/>
    <lineage>
        <taxon>Eukaryota</taxon>
        <taxon>Fungi</taxon>
        <taxon>Dikarya</taxon>
        <taxon>Ascomycota</taxon>
        <taxon>Pezizomycotina</taxon>
        <taxon>Sordariomycetes</taxon>
        <taxon>Hypocreomycetidae</taxon>
        <taxon>Microascales</taxon>
        <taxon>Ceratocystidaceae</taxon>
        <taxon>Ceratocystis</taxon>
    </lineage>
</organism>
<evidence type="ECO:0000256" key="1">
    <source>
        <dbReference type="ARBA" id="ARBA00000900"/>
    </source>
</evidence>
<evidence type="ECO:0000256" key="2">
    <source>
        <dbReference type="ARBA" id="ARBA00004123"/>
    </source>
</evidence>
<feature type="compositionally biased region" description="Polar residues" evidence="11">
    <location>
        <begin position="43"/>
        <end position="84"/>
    </location>
</feature>
<dbReference type="InterPro" id="IPR013083">
    <property type="entry name" value="Znf_RING/FYVE/PHD"/>
</dbReference>
<reference evidence="13 14" key="1">
    <citation type="journal article" date="2013" name="Fungal Biol.">
        <title>Analysis of microsatellite markers in the genome of the plant pathogen Ceratocystis fimbriata.</title>
        <authorList>
            <person name="Simpson M.C."/>
            <person name="Wilken P.M."/>
            <person name="Coetzee M.P."/>
            <person name="Wingfield M.J."/>
            <person name="Wingfield B.D."/>
        </authorList>
    </citation>
    <scope>NUCLEOTIDE SEQUENCE [LARGE SCALE GENOMIC DNA]</scope>
    <source>
        <strain evidence="13 14">CBS 114723</strain>
    </source>
</reference>
<reference evidence="13 14" key="2">
    <citation type="journal article" date="2013" name="IMA Fungus">
        <title>IMA Genome-F 1: Ceratocystis fimbriata: Draft nuclear genome sequence for the plant pathogen, Ceratocystis fimbriata.</title>
        <authorList>
            <person name="Wilken P.M."/>
            <person name="Steenkamp E.T."/>
            <person name="Wingfield M.J."/>
            <person name="de Beer Z.W."/>
            <person name="Wingfield B.D."/>
        </authorList>
    </citation>
    <scope>NUCLEOTIDE SEQUENCE [LARGE SCALE GENOMIC DNA]</scope>
    <source>
        <strain evidence="13 14">CBS 114723</strain>
    </source>
</reference>
<dbReference type="UniPathway" id="UPA00143"/>
<keyword evidence="14" id="KW-1185">Reference proteome</keyword>
<evidence type="ECO:0000256" key="9">
    <source>
        <dbReference type="ARBA" id="ARBA00023110"/>
    </source>
</evidence>
<dbReference type="PANTHER" id="PTHR13931:SF2">
    <property type="entry name" value="UBIQUITIN CONJUGATION FACTOR E4 B"/>
    <property type="match status" value="1"/>
</dbReference>
<evidence type="ECO:0000256" key="8">
    <source>
        <dbReference type="ARBA" id="ARBA00022786"/>
    </source>
</evidence>
<dbReference type="GO" id="GO:0005737">
    <property type="term" value="C:cytoplasm"/>
    <property type="evidence" value="ECO:0007669"/>
    <property type="project" value="UniProtKB-SubCell"/>
</dbReference>
<dbReference type="InterPro" id="IPR019474">
    <property type="entry name" value="Ub_conjug_fac_E4_core"/>
</dbReference>
<dbReference type="GO" id="GO:0000209">
    <property type="term" value="P:protein polyubiquitination"/>
    <property type="evidence" value="ECO:0007669"/>
    <property type="project" value="TreeGrafter"/>
</dbReference>
<feature type="domain" description="U-box" evidence="12">
    <location>
        <begin position="1013"/>
        <end position="1086"/>
    </location>
</feature>
<dbReference type="Gene3D" id="3.30.40.10">
    <property type="entry name" value="Zinc/RING finger domain, C3HC4 (zinc finger)"/>
    <property type="match status" value="1"/>
</dbReference>
<comment type="caution">
    <text evidence="13">The sequence shown here is derived from an EMBL/GenBank/DDBJ whole genome shotgun (WGS) entry which is preliminary data.</text>
</comment>
<evidence type="ECO:0000259" key="12">
    <source>
        <dbReference type="PROSITE" id="PS51698"/>
    </source>
</evidence>
<dbReference type="STRING" id="1035309.A0A2C5XG84"/>
<comment type="catalytic activity">
    <reaction evidence="1">
        <text>S-ubiquitinyl-[E2 ubiquitin-conjugating enzyme]-L-cysteine + [acceptor protein]-L-lysine = [E2 ubiquitin-conjugating enzyme]-L-cysteine + N(6)-ubiquitinyl-[acceptor protein]-L-lysine.</text>
        <dbReference type="EC" id="2.3.2.27"/>
    </reaction>
</comment>
<dbReference type="GO" id="GO:0000151">
    <property type="term" value="C:ubiquitin ligase complex"/>
    <property type="evidence" value="ECO:0007669"/>
    <property type="project" value="InterPro"/>
</dbReference>
<evidence type="ECO:0000256" key="6">
    <source>
        <dbReference type="ARBA" id="ARBA00022490"/>
    </source>
</evidence>
<dbReference type="InterPro" id="IPR003613">
    <property type="entry name" value="Ubox_domain"/>
</dbReference>
<evidence type="ECO:0000313" key="14">
    <source>
        <dbReference type="Proteomes" id="UP000222788"/>
    </source>
</evidence>
<dbReference type="SUPFAM" id="SSF57850">
    <property type="entry name" value="RING/U-box"/>
    <property type="match status" value="1"/>
</dbReference>
<dbReference type="Pfam" id="PF10408">
    <property type="entry name" value="Ufd2P_core"/>
    <property type="match status" value="1"/>
</dbReference>
<dbReference type="PROSITE" id="PS51698">
    <property type="entry name" value="U_BOX"/>
    <property type="match status" value="1"/>
</dbReference>